<protein>
    <submittedName>
        <fullName evidence="1">Uncharacterized protein</fullName>
    </submittedName>
</protein>
<dbReference type="OrthoDB" id="10508490at2759"/>
<keyword evidence="2" id="KW-1185">Reference proteome</keyword>
<dbReference type="InParanoid" id="A0A2P5C1Y2"/>
<dbReference type="EMBL" id="JXTC01000424">
    <property type="protein sequence ID" value="PON55047.1"/>
    <property type="molecule type" value="Genomic_DNA"/>
</dbReference>
<accession>A0A2P5C1Y2</accession>
<evidence type="ECO:0000313" key="1">
    <source>
        <dbReference type="EMBL" id="PON55047.1"/>
    </source>
</evidence>
<comment type="caution">
    <text evidence="1">The sequence shown here is derived from an EMBL/GenBank/DDBJ whole genome shotgun (WGS) entry which is preliminary data.</text>
</comment>
<feature type="non-terminal residue" evidence="1">
    <location>
        <position position="1"/>
    </location>
</feature>
<gene>
    <name evidence="1" type="ORF">TorRG33x02_300560</name>
</gene>
<dbReference type="AlphaFoldDB" id="A0A2P5C1Y2"/>
<reference evidence="2" key="1">
    <citation type="submission" date="2016-06" db="EMBL/GenBank/DDBJ databases">
        <title>Parallel loss of symbiosis genes in relatives of nitrogen-fixing non-legume Parasponia.</title>
        <authorList>
            <person name="Van Velzen R."/>
            <person name="Holmer R."/>
            <person name="Bu F."/>
            <person name="Rutten L."/>
            <person name="Van Zeijl A."/>
            <person name="Liu W."/>
            <person name="Santuari L."/>
            <person name="Cao Q."/>
            <person name="Sharma T."/>
            <person name="Shen D."/>
            <person name="Roswanjaya Y."/>
            <person name="Wardhani T."/>
            <person name="Kalhor M.S."/>
            <person name="Jansen J."/>
            <person name="Van den Hoogen J."/>
            <person name="Gungor B."/>
            <person name="Hartog M."/>
            <person name="Hontelez J."/>
            <person name="Verver J."/>
            <person name="Yang W.-C."/>
            <person name="Schijlen E."/>
            <person name="Repin R."/>
            <person name="Schilthuizen M."/>
            <person name="Schranz E."/>
            <person name="Heidstra R."/>
            <person name="Miyata K."/>
            <person name="Fedorova E."/>
            <person name="Kohlen W."/>
            <person name="Bisseling T."/>
            <person name="Smit S."/>
            <person name="Geurts R."/>
        </authorList>
    </citation>
    <scope>NUCLEOTIDE SEQUENCE [LARGE SCALE GENOMIC DNA]</scope>
    <source>
        <strain evidence="2">cv. RG33-2</strain>
    </source>
</reference>
<proteinExistence type="predicted"/>
<dbReference type="Proteomes" id="UP000237000">
    <property type="component" value="Unassembled WGS sequence"/>
</dbReference>
<evidence type="ECO:0000313" key="2">
    <source>
        <dbReference type="Proteomes" id="UP000237000"/>
    </source>
</evidence>
<organism evidence="1 2">
    <name type="scientific">Trema orientale</name>
    <name type="common">Charcoal tree</name>
    <name type="synonym">Celtis orientalis</name>
    <dbReference type="NCBI Taxonomy" id="63057"/>
    <lineage>
        <taxon>Eukaryota</taxon>
        <taxon>Viridiplantae</taxon>
        <taxon>Streptophyta</taxon>
        <taxon>Embryophyta</taxon>
        <taxon>Tracheophyta</taxon>
        <taxon>Spermatophyta</taxon>
        <taxon>Magnoliopsida</taxon>
        <taxon>eudicotyledons</taxon>
        <taxon>Gunneridae</taxon>
        <taxon>Pentapetalae</taxon>
        <taxon>rosids</taxon>
        <taxon>fabids</taxon>
        <taxon>Rosales</taxon>
        <taxon>Cannabaceae</taxon>
        <taxon>Trema</taxon>
    </lineage>
</organism>
<name>A0A2P5C1Y2_TREOI</name>
<sequence length="57" mass="6300">TSFGRVPFIVSFSQELELSMYPVQAAHGLAKFALQLDDDCIWLEDDTPPISSITALD</sequence>